<feature type="domain" description="MHD" evidence="10">
    <location>
        <begin position="180"/>
        <end position="422"/>
    </location>
</feature>
<dbReference type="PANTHER" id="PTHR10529">
    <property type="entry name" value="AP COMPLEX SUBUNIT MU"/>
    <property type="match status" value="1"/>
</dbReference>
<sequence>MALSSAHAIYFFNLRGDILIERRYRDDVTRDVAENFRTQILNSKDSSAIQTPVRTLGSCTFMHLRHADVYILCISKNNPNVMLAFSFMTSLVSLFKSYFGGDLNEANIQNNFVLIYELLDEAMDFGLPQITDPTILKSLIFQKGSSIDFFEKKKEKADPNATLQVTGAVSWRKEGIKYKKNEVFLDLVEQVNLLMSSNGTILTSDVQGRIMMKCLLSDMPELRVGLNDKVEDATFHQCVNLSTYEAQKVITFVPPDGEFELMKYRCHDGVSLPFKVLPVINEMGRTRLEVNVQIKAAFSSKIYGINMTILVPVPDNTAKANLLVTNGKAKYDATKKALVWKISKFMGESDHSLRAEVTLVATTKEKKPWVRPPISMQFQVPMLSASSVRVAYLKILERKMGSEYHVDKWVRKVVKSGEYIIRT</sequence>
<dbReference type="Gene3D" id="3.30.450.60">
    <property type="match status" value="1"/>
</dbReference>
<dbReference type="PRINTS" id="PR00314">
    <property type="entry name" value="CLATHRINADPT"/>
</dbReference>
<dbReference type="CDD" id="cd09251">
    <property type="entry name" value="AP-2_Mu2_Cterm"/>
    <property type="match status" value="1"/>
</dbReference>
<gene>
    <name evidence="11" type="ORF">CEUSTIGMA_g13637.t1</name>
</gene>
<dbReference type="InterPro" id="IPR043532">
    <property type="entry name" value="AP2_Mu_N"/>
</dbReference>
<evidence type="ECO:0000313" key="12">
    <source>
        <dbReference type="Proteomes" id="UP000232323"/>
    </source>
</evidence>
<dbReference type="InterPro" id="IPR018240">
    <property type="entry name" value="Clathrin_mu_CS"/>
</dbReference>
<keyword evidence="3 9" id="KW-0813">Transport</keyword>
<dbReference type="Proteomes" id="UP000232323">
    <property type="component" value="Unassembled WGS sequence"/>
</dbReference>
<dbReference type="InterPro" id="IPR050431">
    <property type="entry name" value="Adaptor_comp_med_subunit"/>
</dbReference>
<comment type="caution">
    <text evidence="11">The sequence shown here is derived from an EMBL/GenBank/DDBJ whole genome shotgun (WGS) entry which is preliminary data.</text>
</comment>
<dbReference type="GO" id="GO:0005886">
    <property type="term" value="C:plasma membrane"/>
    <property type="evidence" value="ECO:0007669"/>
    <property type="project" value="UniProtKB-SubCell"/>
</dbReference>
<dbReference type="InterPro" id="IPR011012">
    <property type="entry name" value="Longin-like_dom_sf"/>
</dbReference>
<dbReference type="Pfam" id="PF00928">
    <property type="entry name" value="Adap_comp_sub"/>
    <property type="match status" value="1"/>
</dbReference>
<dbReference type="GO" id="GO:0006897">
    <property type="term" value="P:endocytosis"/>
    <property type="evidence" value="ECO:0007669"/>
    <property type="project" value="UniProtKB-KW"/>
</dbReference>
<evidence type="ECO:0000256" key="9">
    <source>
        <dbReference type="PIRNR" id="PIRNR005992"/>
    </source>
</evidence>
<evidence type="ECO:0000256" key="7">
    <source>
        <dbReference type="ARBA" id="ARBA00023136"/>
    </source>
</evidence>
<dbReference type="InterPro" id="IPR028565">
    <property type="entry name" value="MHD"/>
</dbReference>
<comment type="similarity">
    <text evidence="9">Belongs to the adaptor complexes medium subunit family.</text>
</comment>
<dbReference type="EMBL" id="BEGY01000246">
    <property type="protein sequence ID" value="GAX86224.1"/>
    <property type="molecule type" value="Genomic_DNA"/>
</dbReference>
<keyword evidence="4" id="KW-1003">Cell membrane</keyword>
<dbReference type="GO" id="GO:0005905">
    <property type="term" value="C:clathrin-coated pit"/>
    <property type="evidence" value="ECO:0007669"/>
    <property type="project" value="UniProtKB-KW"/>
</dbReference>
<evidence type="ECO:0000256" key="6">
    <source>
        <dbReference type="ARBA" id="ARBA00022927"/>
    </source>
</evidence>
<dbReference type="PROSITE" id="PS00990">
    <property type="entry name" value="CLAT_ADAPTOR_M_1"/>
    <property type="match status" value="1"/>
</dbReference>
<name>A0A250XT31_9CHLO</name>
<dbReference type="InterPro" id="IPR043512">
    <property type="entry name" value="Mu2_C"/>
</dbReference>
<comment type="subcellular location">
    <subcellularLocation>
        <location evidence="1">Cell membrane</location>
    </subcellularLocation>
    <subcellularLocation>
        <location evidence="2">Membrane</location>
        <location evidence="2">Coated pit</location>
        <topology evidence="2">Peripheral membrane protein</topology>
        <orientation evidence="2">Cytoplasmic side</orientation>
    </subcellularLocation>
</comment>
<protein>
    <recommendedName>
        <fullName evidence="10">MHD domain-containing protein</fullName>
    </recommendedName>
</protein>
<evidence type="ECO:0000313" key="11">
    <source>
        <dbReference type="EMBL" id="GAX86224.1"/>
    </source>
</evidence>
<evidence type="ECO:0000256" key="5">
    <source>
        <dbReference type="ARBA" id="ARBA00022583"/>
    </source>
</evidence>
<dbReference type="GO" id="GO:0030131">
    <property type="term" value="C:clathrin adaptor complex"/>
    <property type="evidence" value="ECO:0007669"/>
    <property type="project" value="UniProtKB-UniRule"/>
</dbReference>
<dbReference type="InterPro" id="IPR001392">
    <property type="entry name" value="Clathrin_mu"/>
</dbReference>
<evidence type="ECO:0000256" key="2">
    <source>
        <dbReference type="ARBA" id="ARBA00004277"/>
    </source>
</evidence>
<proteinExistence type="inferred from homology"/>
<dbReference type="FunFam" id="3.30.450.60:FF:000002">
    <property type="entry name" value="AP-2 complex subunit mu, putative"/>
    <property type="match status" value="1"/>
</dbReference>
<evidence type="ECO:0000256" key="1">
    <source>
        <dbReference type="ARBA" id="ARBA00004236"/>
    </source>
</evidence>
<organism evidence="11 12">
    <name type="scientific">Chlamydomonas eustigma</name>
    <dbReference type="NCBI Taxonomy" id="1157962"/>
    <lineage>
        <taxon>Eukaryota</taxon>
        <taxon>Viridiplantae</taxon>
        <taxon>Chlorophyta</taxon>
        <taxon>core chlorophytes</taxon>
        <taxon>Chlorophyceae</taxon>
        <taxon>CS clade</taxon>
        <taxon>Chlamydomonadales</taxon>
        <taxon>Chlamydomonadaceae</taxon>
        <taxon>Chlamydomonas</taxon>
    </lineage>
</organism>
<dbReference type="SUPFAM" id="SSF49447">
    <property type="entry name" value="Second domain of Mu2 adaptin subunit (ap50) of ap2 adaptor"/>
    <property type="match status" value="1"/>
</dbReference>
<keyword evidence="12" id="KW-1185">Reference proteome</keyword>
<dbReference type="GO" id="GO:0006886">
    <property type="term" value="P:intracellular protein transport"/>
    <property type="evidence" value="ECO:0007669"/>
    <property type="project" value="UniProtKB-UniRule"/>
</dbReference>
<evidence type="ECO:0000259" key="10">
    <source>
        <dbReference type="PROSITE" id="PS51072"/>
    </source>
</evidence>
<keyword evidence="7" id="KW-0472">Membrane</keyword>
<dbReference type="PIRSF" id="PIRSF005992">
    <property type="entry name" value="Clathrin_mu"/>
    <property type="match status" value="1"/>
</dbReference>
<dbReference type="PROSITE" id="PS51072">
    <property type="entry name" value="MHD"/>
    <property type="match status" value="1"/>
</dbReference>
<keyword evidence="6 9" id="KW-0653">Protein transport</keyword>
<dbReference type="OrthoDB" id="10259133at2759"/>
<evidence type="ECO:0000256" key="4">
    <source>
        <dbReference type="ARBA" id="ARBA00022475"/>
    </source>
</evidence>
<evidence type="ECO:0000256" key="8">
    <source>
        <dbReference type="ARBA" id="ARBA00023176"/>
    </source>
</evidence>
<reference evidence="11 12" key="1">
    <citation type="submission" date="2017-08" db="EMBL/GenBank/DDBJ databases">
        <title>Acidophilic green algal genome provides insights into adaptation to an acidic environment.</title>
        <authorList>
            <person name="Hirooka S."/>
            <person name="Hirose Y."/>
            <person name="Kanesaki Y."/>
            <person name="Higuchi S."/>
            <person name="Fujiwara T."/>
            <person name="Onuma R."/>
            <person name="Era A."/>
            <person name="Ohbayashi R."/>
            <person name="Uzuka A."/>
            <person name="Nozaki H."/>
            <person name="Yoshikawa H."/>
            <person name="Miyagishima S.Y."/>
        </authorList>
    </citation>
    <scope>NUCLEOTIDE SEQUENCE [LARGE SCALE GENOMIC DNA]</scope>
    <source>
        <strain evidence="11 12">NIES-2499</strain>
    </source>
</reference>
<keyword evidence="5" id="KW-0254">Endocytosis</keyword>
<keyword evidence="8" id="KW-0168">Coated pit</keyword>
<evidence type="ECO:0000256" key="3">
    <source>
        <dbReference type="ARBA" id="ARBA00022448"/>
    </source>
</evidence>
<dbReference type="STRING" id="1157962.A0A250XT31"/>
<dbReference type="Gene3D" id="2.60.40.1170">
    <property type="entry name" value="Mu homology domain, subdomain B"/>
    <property type="match status" value="2"/>
</dbReference>
<dbReference type="CDD" id="cd14836">
    <property type="entry name" value="AP2_Mu_N"/>
    <property type="match status" value="1"/>
</dbReference>
<dbReference type="AlphaFoldDB" id="A0A250XT31"/>
<accession>A0A250XT31</accession>
<dbReference type="SUPFAM" id="SSF64356">
    <property type="entry name" value="SNARE-like"/>
    <property type="match status" value="1"/>
</dbReference>
<dbReference type="InterPro" id="IPR036168">
    <property type="entry name" value="AP2_Mu_C_sf"/>
</dbReference>